<organism evidence="1 2">
    <name type="scientific">Dibothriocephalus latus</name>
    <name type="common">Fish tapeworm</name>
    <name type="synonym">Diphyllobothrium latum</name>
    <dbReference type="NCBI Taxonomy" id="60516"/>
    <lineage>
        <taxon>Eukaryota</taxon>
        <taxon>Metazoa</taxon>
        <taxon>Spiralia</taxon>
        <taxon>Lophotrochozoa</taxon>
        <taxon>Platyhelminthes</taxon>
        <taxon>Cestoda</taxon>
        <taxon>Eucestoda</taxon>
        <taxon>Diphyllobothriidea</taxon>
        <taxon>Diphyllobothriidae</taxon>
        <taxon>Dibothriocephalus</taxon>
    </lineage>
</organism>
<reference evidence="1 2" key="1">
    <citation type="submission" date="2018-11" db="EMBL/GenBank/DDBJ databases">
        <authorList>
            <consortium name="Pathogen Informatics"/>
        </authorList>
    </citation>
    <scope>NUCLEOTIDE SEQUENCE [LARGE SCALE GENOMIC DNA]</scope>
</reference>
<sequence>MMDMGTNGHGGYCHDLCPTVAVKAFRLTSETVSPYIWARDGERLEAKTVQGAVWDQTLPFLTGGHIERQKYTHFPEFGC</sequence>
<dbReference type="AlphaFoldDB" id="A0A3P7NVZ8"/>
<accession>A0A3P7NVZ8</accession>
<dbReference type="EMBL" id="UYRU01047650">
    <property type="protein sequence ID" value="VDN09726.1"/>
    <property type="molecule type" value="Genomic_DNA"/>
</dbReference>
<evidence type="ECO:0000313" key="2">
    <source>
        <dbReference type="Proteomes" id="UP000281553"/>
    </source>
</evidence>
<protein>
    <submittedName>
        <fullName evidence="1">Uncharacterized protein</fullName>
    </submittedName>
</protein>
<evidence type="ECO:0000313" key="1">
    <source>
        <dbReference type="EMBL" id="VDN09726.1"/>
    </source>
</evidence>
<proteinExistence type="predicted"/>
<keyword evidence="2" id="KW-1185">Reference proteome</keyword>
<dbReference type="Proteomes" id="UP000281553">
    <property type="component" value="Unassembled WGS sequence"/>
</dbReference>
<name>A0A3P7NVZ8_DIBLA</name>
<gene>
    <name evidence="1" type="ORF">DILT_LOCUS5557</name>
</gene>